<feature type="transmembrane region" description="Helical" evidence="1">
    <location>
        <begin position="204"/>
        <end position="221"/>
    </location>
</feature>
<feature type="transmembrane region" description="Helical" evidence="1">
    <location>
        <begin position="360"/>
        <end position="379"/>
    </location>
</feature>
<keyword evidence="1" id="KW-1133">Transmembrane helix</keyword>
<feature type="transmembrane region" description="Helical" evidence="1">
    <location>
        <begin position="118"/>
        <end position="134"/>
    </location>
</feature>
<dbReference type="InterPro" id="IPR046107">
    <property type="entry name" value="DUF6044"/>
</dbReference>
<dbReference type="HOGENOM" id="CLU_035900_0_0_6"/>
<dbReference type="STRING" id="259536.Psyc_0643"/>
<dbReference type="AlphaFoldDB" id="Q4FU06"/>
<feature type="transmembrane region" description="Helical" evidence="1">
    <location>
        <begin position="333"/>
        <end position="353"/>
    </location>
</feature>
<evidence type="ECO:0000256" key="1">
    <source>
        <dbReference type="SAM" id="Phobius"/>
    </source>
</evidence>
<feature type="transmembrane region" description="Helical" evidence="1">
    <location>
        <begin position="80"/>
        <end position="106"/>
    </location>
</feature>
<name>Q4FU06_PSYA2</name>
<keyword evidence="1" id="KW-0472">Membrane</keyword>
<sequence>MKNRTSLIAYIISITILILYFYLNYNNLYIEIHDNLDQHFGWYKLLSDNNAWFAESNEVIPHMGGTSRGLYLPETQLVNIIFMIFTPLLAHCILIIIKFTIGYFSFIALSNYIFSEKNIPNIYISLIAISFALTSGNENLYIAQASIPLILYLYLKYINEKKLIILTSIFLYPILSELTRFGMFILIFMSMHFLYLLYHKDQKVRYNIISIITLSIGYLIIEYRLILSTVLSSEDTIRKTMLVSADGNFFKVLISSILNGQYHFSIHTYIFIPFLLYLLYLKIKEKVSIPKEMYLLAAIIIFNYFIYTIYTVTNINYIFWDIVTPLSGWNFSRFIWFNPFFWHLLILSLLAYTHRKANRHVIIVFLTLQILFTISYPRYGNDFYQTIKCNYFTTCENNLSYNEFYSIDFFNNLKKEIAYKENERVIAFGIHPSIIAYNGMFTMDGYHNAYYQSYKNKFRRLIKPGLEKSEKYTAYFDNWGGRAYIFSEESNYAPHRTQNQTPVELPIDFQVAKDMRIKYVISNDPIIANENLELKGTYTSPKAPYKIRVYEIVD</sequence>
<dbReference type="RefSeq" id="WP_011279929.1">
    <property type="nucleotide sequence ID" value="NC_007204.1"/>
</dbReference>
<feature type="transmembrane region" description="Helical" evidence="1">
    <location>
        <begin position="264"/>
        <end position="281"/>
    </location>
</feature>
<feature type="transmembrane region" description="Helical" evidence="1">
    <location>
        <begin position="178"/>
        <end position="198"/>
    </location>
</feature>
<proteinExistence type="predicted"/>
<gene>
    <name evidence="2" type="ordered locus">Psyc_0643</name>
</gene>
<dbReference type="eggNOG" id="ENOG502Z7KA">
    <property type="taxonomic scope" value="Bacteria"/>
</dbReference>
<dbReference type="EMBL" id="CP000082">
    <property type="protein sequence ID" value="AAZ18502.1"/>
    <property type="molecule type" value="Genomic_DNA"/>
</dbReference>
<dbReference type="OrthoDB" id="2349131at2"/>
<reference evidence="2 3" key="1">
    <citation type="journal article" date="2010" name="Appl. Environ. Microbiol.">
        <title>The genome sequence of Psychrobacter arcticus 273-4, a psychroactive Siberian permafrost bacterium, reveals mechanisms for adaptation to low-temperature growth.</title>
        <authorList>
            <person name="Ayala-del-Rio H.L."/>
            <person name="Chain P.S."/>
            <person name="Grzymski J.J."/>
            <person name="Ponder M.A."/>
            <person name="Ivanova N."/>
            <person name="Bergholz P.W."/>
            <person name="Di Bartolo G."/>
            <person name="Hauser L."/>
            <person name="Land M."/>
            <person name="Bakermans C."/>
            <person name="Rodrigues D."/>
            <person name="Klappenbach J."/>
            <person name="Zarka D."/>
            <person name="Larimer F."/>
            <person name="Richardson P."/>
            <person name="Murray A."/>
            <person name="Thomashow M."/>
            <person name="Tiedje J.M."/>
        </authorList>
    </citation>
    <scope>NUCLEOTIDE SEQUENCE [LARGE SCALE GENOMIC DNA]</scope>
    <source>
        <strain evidence="3">DSM 17307 / VKM B-2377 / 273-4</strain>
    </source>
</reference>
<evidence type="ECO:0000313" key="3">
    <source>
        <dbReference type="Proteomes" id="UP000000546"/>
    </source>
</evidence>
<dbReference type="Proteomes" id="UP000000546">
    <property type="component" value="Chromosome"/>
</dbReference>
<organism evidence="2 3">
    <name type="scientific">Psychrobacter arcticus (strain DSM 17307 / VKM B-2377 / 273-4)</name>
    <dbReference type="NCBI Taxonomy" id="259536"/>
    <lineage>
        <taxon>Bacteria</taxon>
        <taxon>Pseudomonadati</taxon>
        <taxon>Pseudomonadota</taxon>
        <taxon>Gammaproteobacteria</taxon>
        <taxon>Moraxellales</taxon>
        <taxon>Moraxellaceae</taxon>
        <taxon>Psychrobacter</taxon>
    </lineage>
</organism>
<dbReference type="Pfam" id="PF19510">
    <property type="entry name" value="DUF6044"/>
    <property type="match status" value="1"/>
</dbReference>
<protein>
    <submittedName>
        <fullName evidence="2">Uncharacterized protein</fullName>
    </submittedName>
</protein>
<accession>Q4FU06</accession>
<keyword evidence="3" id="KW-1185">Reference proteome</keyword>
<feature type="transmembrane region" description="Helical" evidence="1">
    <location>
        <begin position="293"/>
        <end position="313"/>
    </location>
</feature>
<feature type="transmembrane region" description="Helical" evidence="1">
    <location>
        <begin position="7"/>
        <end position="25"/>
    </location>
</feature>
<evidence type="ECO:0000313" key="2">
    <source>
        <dbReference type="EMBL" id="AAZ18502.1"/>
    </source>
</evidence>
<keyword evidence="1" id="KW-0812">Transmembrane</keyword>
<dbReference type="KEGG" id="par:Psyc_0643"/>